<dbReference type="AlphaFoldDB" id="A0A8K0JWT2"/>
<dbReference type="OrthoDB" id="8383168at2759"/>
<proteinExistence type="predicted"/>
<keyword evidence="3" id="KW-1185">Reference proteome</keyword>
<feature type="compositionally biased region" description="Low complexity" evidence="1">
    <location>
        <begin position="121"/>
        <end position="135"/>
    </location>
</feature>
<name>A0A8K0JWT2_LADFU</name>
<accession>A0A8K0JWT2</accession>
<evidence type="ECO:0000313" key="3">
    <source>
        <dbReference type="Proteomes" id="UP000792457"/>
    </source>
</evidence>
<feature type="compositionally biased region" description="Basic residues" evidence="1">
    <location>
        <begin position="100"/>
        <end position="109"/>
    </location>
</feature>
<gene>
    <name evidence="2" type="ORF">J437_LFUL001810</name>
</gene>
<feature type="region of interest" description="Disordered" evidence="1">
    <location>
        <begin position="100"/>
        <end position="147"/>
    </location>
</feature>
<dbReference type="EMBL" id="KZ308184">
    <property type="protein sequence ID" value="KAG8224116.1"/>
    <property type="molecule type" value="Genomic_DNA"/>
</dbReference>
<dbReference type="Proteomes" id="UP000792457">
    <property type="component" value="Unassembled WGS sequence"/>
</dbReference>
<comment type="caution">
    <text evidence="2">The sequence shown here is derived from an EMBL/GenBank/DDBJ whole genome shotgun (WGS) entry which is preliminary data.</text>
</comment>
<reference evidence="2" key="1">
    <citation type="submission" date="2013-04" db="EMBL/GenBank/DDBJ databases">
        <authorList>
            <person name="Qu J."/>
            <person name="Murali S.C."/>
            <person name="Bandaranaike D."/>
            <person name="Bellair M."/>
            <person name="Blankenburg K."/>
            <person name="Chao H."/>
            <person name="Dinh H."/>
            <person name="Doddapaneni H."/>
            <person name="Downs B."/>
            <person name="Dugan-Rocha S."/>
            <person name="Elkadiri S."/>
            <person name="Gnanaolivu R.D."/>
            <person name="Hernandez B."/>
            <person name="Javaid M."/>
            <person name="Jayaseelan J.C."/>
            <person name="Lee S."/>
            <person name="Li M."/>
            <person name="Ming W."/>
            <person name="Munidasa M."/>
            <person name="Muniz J."/>
            <person name="Nguyen L."/>
            <person name="Ongeri F."/>
            <person name="Osuji N."/>
            <person name="Pu L.-L."/>
            <person name="Puazo M."/>
            <person name="Qu C."/>
            <person name="Quiroz J."/>
            <person name="Raj R."/>
            <person name="Weissenberger G."/>
            <person name="Xin Y."/>
            <person name="Zou X."/>
            <person name="Han Y."/>
            <person name="Richards S."/>
            <person name="Worley K."/>
            <person name="Muzny D."/>
            <person name="Gibbs R."/>
        </authorList>
    </citation>
    <scope>NUCLEOTIDE SEQUENCE</scope>
    <source>
        <strain evidence="2">Sampled in the wild</strain>
    </source>
</reference>
<evidence type="ECO:0000256" key="1">
    <source>
        <dbReference type="SAM" id="MobiDB-lite"/>
    </source>
</evidence>
<protein>
    <recommendedName>
        <fullName evidence="4">Reverse transcriptase</fullName>
    </recommendedName>
</protein>
<reference evidence="2" key="2">
    <citation type="submission" date="2017-10" db="EMBL/GenBank/DDBJ databases">
        <title>Ladona fulva Genome sequencing and assembly.</title>
        <authorList>
            <person name="Murali S."/>
            <person name="Richards S."/>
            <person name="Bandaranaike D."/>
            <person name="Bellair M."/>
            <person name="Blankenburg K."/>
            <person name="Chao H."/>
            <person name="Dinh H."/>
            <person name="Doddapaneni H."/>
            <person name="Dugan-Rocha S."/>
            <person name="Elkadiri S."/>
            <person name="Gnanaolivu R."/>
            <person name="Hernandez B."/>
            <person name="Skinner E."/>
            <person name="Javaid M."/>
            <person name="Lee S."/>
            <person name="Li M."/>
            <person name="Ming W."/>
            <person name="Munidasa M."/>
            <person name="Muniz J."/>
            <person name="Nguyen L."/>
            <person name="Hughes D."/>
            <person name="Osuji N."/>
            <person name="Pu L.-L."/>
            <person name="Puazo M."/>
            <person name="Qu C."/>
            <person name="Quiroz J."/>
            <person name="Raj R."/>
            <person name="Weissenberger G."/>
            <person name="Xin Y."/>
            <person name="Zou X."/>
            <person name="Han Y."/>
            <person name="Worley K."/>
            <person name="Muzny D."/>
            <person name="Gibbs R."/>
        </authorList>
    </citation>
    <scope>NUCLEOTIDE SEQUENCE</scope>
    <source>
        <strain evidence="2">Sampled in the wild</strain>
    </source>
</reference>
<evidence type="ECO:0000313" key="2">
    <source>
        <dbReference type="EMBL" id="KAG8224116.1"/>
    </source>
</evidence>
<organism evidence="2 3">
    <name type="scientific">Ladona fulva</name>
    <name type="common">Scarce chaser dragonfly</name>
    <name type="synonym">Libellula fulva</name>
    <dbReference type="NCBI Taxonomy" id="123851"/>
    <lineage>
        <taxon>Eukaryota</taxon>
        <taxon>Metazoa</taxon>
        <taxon>Ecdysozoa</taxon>
        <taxon>Arthropoda</taxon>
        <taxon>Hexapoda</taxon>
        <taxon>Insecta</taxon>
        <taxon>Pterygota</taxon>
        <taxon>Palaeoptera</taxon>
        <taxon>Odonata</taxon>
        <taxon>Epiprocta</taxon>
        <taxon>Anisoptera</taxon>
        <taxon>Libelluloidea</taxon>
        <taxon>Libellulidae</taxon>
        <taxon>Ladona</taxon>
    </lineage>
</organism>
<sequence length="167" mass="19276">MKSTLLVARLPGDSERRLSTCAYADDLTHFESEDGKFTRILPAYEEYASRSGTKINLEKSHRLWVGAWRSRTDRPLGIGWETNFGKYLCRPIRRPRRASWRMTCSKRSRQQSGTGGPGSPPCLSLAGSARSISSSHQRCGIPYKRTRQRRHRVQRTLLDFVWMHSRH</sequence>
<evidence type="ECO:0008006" key="4">
    <source>
        <dbReference type="Google" id="ProtNLM"/>
    </source>
</evidence>